<feature type="region of interest" description="Disordered" evidence="1">
    <location>
        <begin position="1"/>
        <end position="39"/>
    </location>
</feature>
<reference evidence="2" key="1">
    <citation type="submission" date="2019-08" db="EMBL/GenBank/DDBJ databases">
        <authorList>
            <person name="Kucharzyk K."/>
            <person name="Murdoch R.W."/>
            <person name="Higgins S."/>
            <person name="Loffler F."/>
        </authorList>
    </citation>
    <scope>NUCLEOTIDE SEQUENCE</scope>
</reference>
<protein>
    <submittedName>
        <fullName evidence="2">Uncharacterized protein</fullName>
    </submittedName>
</protein>
<evidence type="ECO:0000313" key="2">
    <source>
        <dbReference type="EMBL" id="MPM97284.1"/>
    </source>
</evidence>
<feature type="compositionally biased region" description="Polar residues" evidence="1">
    <location>
        <begin position="23"/>
        <end position="39"/>
    </location>
</feature>
<organism evidence="2">
    <name type="scientific">bioreactor metagenome</name>
    <dbReference type="NCBI Taxonomy" id="1076179"/>
    <lineage>
        <taxon>unclassified sequences</taxon>
        <taxon>metagenomes</taxon>
        <taxon>ecological metagenomes</taxon>
    </lineage>
</organism>
<name>A0A645E655_9ZZZZ</name>
<accession>A0A645E655</accession>
<gene>
    <name evidence="2" type="ORF">SDC9_144457</name>
</gene>
<proteinExistence type="predicted"/>
<sequence>MTRSYSRAMADDTASKMTAAGSDPSSCRTSGTPARSAQTPSCSAAAARKVSPAASSTFLPCARYRFASLPIDVVLPTPFTPITRITAGLPCGAKGPSAERVSTKMAFNASSASLPVFKCSAFTRSFSFATRSSATSSPVSASTSCSTNSS</sequence>
<dbReference type="EMBL" id="VSSQ01043583">
    <property type="protein sequence ID" value="MPM97284.1"/>
    <property type="molecule type" value="Genomic_DNA"/>
</dbReference>
<comment type="caution">
    <text evidence="2">The sequence shown here is derived from an EMBL/GenBank/DDBJ whole genome shotgun (WGS) entry which is preliminary data.</text>
</comment>
<dbReference type="AlphaFoldDB" id="A0A645E655"/>
<evidence type="ECO:0000256" key="1">
    <source>
        <dbReference type="SAM" id="MobiDB-lite"/>
    </source>
</evidence>